<evidence type="ECO:0000256" key="1">
    <source>
        <dbReference type="SAM" id="Phobius"/>
    </source>
</evidence>
<keyword evidence="1" id="KW-0812">Transmembrane</keyword>
<dbReference type="EMBL" id="SSSN01000003">
    <property type="protein sequence ID" value="THG35304.1"/>
    <property type="molecule type" value="Genomic_DNA"/>
</dbReference>
<dbReference type="Pfam" id="PF25362">
    <property type="entry name" value="bPH_11"/>
    <property type="match status" value="1"/>
</dbReference>
<name>A0A4S4FXJ6_9MICO</name>
<accession>A0A4S4FXJ6</accession>
<gene>
    <name evidence="3" type="ORF">E6C70_04395</name>
</gene>
<evidence type="ECO:0000313" key="4">
    <source>
        <dbReference type="Proteomes" id="UP000307380"/>
    </source>
</evidence>
<dbReference type="OrthoDB" id="3826692at2"/>
<protein>
    <recommendedName>
        <fullName evidence="2">PH domain-containing protein</fullName>
    </recommendedName>
</protein>
<keyword evidence="4" id="KW-1185">Reference proteome</keyword>
<feature type="domain" description="PH" evidence="2">
    <location>
        <begin position="41"/>
        <end position="158"/>
    </location>
</feature>
<proteinExistence type="predicted"/>
<dbReference type="AlphaFoldDB" id="A0A4S4FXJ6"/>
<reference evidence="3 4" key="1">
    <citation type="submission" date="2019-04" db="EMBL/GenBank/DDBJ databases">
        <authorList>
            <person name="Jiang L."/>
        </authorList>
    </citation>
    <scope>NUCLEOTIDE SEQUENCE [LARGE SCALE GENOMIC DNA]</scope>
    <source>
        <strain evidence="3 4">YIM 131861</strain>
    </source>
</reference>
<evidence type="ECO:0000313" key="3">
    <source>
        <dbReference type="EMBL" id="THG35304.1"/>
    </source>
</evidence>
<evidence type="ECO:0000259" key="2">
    <source>
        <dbReference type="Pfam" id="PF25362"/>
    </source>
</evidence>
<organism evidence="3 4">
    <name type="scientific">Orlajensenia flava</name>
    <dbReference type="NCBI Taxonomy" id="2565934"/>
    <lineage>
        <taxon>Bacteria</taxon>
        <taxon>Bacillati</taxon>
        <taxon>Actinomycetota</taxon>
        <taxon>Actinomycetes</taxon>
        <taxon>Micrococcales</taxon>
        <taxon>Microbacteriaceae</taxon>
        <taxon>Orlajensenia</taxon>
    </lineage>
</organism>
<dbReference type="InterPro" id="IPR057446">
    <property type="entry name" value="PH_bac"/>
</dbReference>
<dbReference type="RefSeq" id="WP_136422598.1">
    <property type="nucleotide sequence ID" value="NZ_SSSN01000003.1"/>
</dbReference>
<comment type="caution">
    <text evidence="3">The sequence shown here is derived from an EMBL/GenBank/DDBJ whole genome shotgun (WGS) entry which is preliminary data.</text>
</comment>
<keyword evidence="1" id="KW-1133">Transmembrane helix</keyword>
<keyword evidence="1" id="KW-0472">Membrane</keyword>
<dbReference type="Proteomes" id="UP000307380">
    <property type="component" value="Unassembled WGS sequence"/>
</dbReference>
<sequence length="183" mass="19504">MSNLTLPLVIIIAVLALVLLGMWLGWRSRRRREAGASGYPPPETPQTPTVTADTFYVASTVHEKPLERRALTGLAFRARARISVGSDGVRLVIPGVDDVWIPTPAIHGAGPATYTIDRVVEQGGLICLTWMPNDSDTLADSYLRFTDAAERATVLTALTAIAPSTIAPSADSSATTDSTESES</sequence>
<feature type="transmembrane region" description="Helical" evidence="1">
    <location>
        <begin position="6"/>
        <end position="26"/>
    </location>
</feature>